<dbReference type="GO" id="GO:0035267">
    <property type="term" value="C:NuA4 histone acetyltransferase complex"/>
    <property type="evidence" value="ECO:0007669"/>
    <property type="project" value="TreeGrafter"/>
</dbReference>
<feature type="binding site" evidence="12">
    <location>
        <position position="429"/>
    </location>
    <ligand>
        <name>Zn(2+)</name>
        <dbReference type="ChEBI" id="CHEBI:29105"/>
        <label>2</label>
    </ligand>
</feature>
<feature type="site" description="Histone H3K4me3 binding" evidence="11">
    <location>
        <position position="400"/>
    </location>
</feature>
<keyword evidence="18" id="KW-1185">Reference proteome</keyword>
<feature type="compositionally biased region" description="Low complexity" evidence="15">
    <location>
        <begin position="312"/>
        <end position="330"/>
    </location>
</feature>
<protein>
    <recommendedName>
        <fullName evidence="14">Inhibitor of growth protein</fullName>
    </recommendedName>
</protein>
<feature type="site" description="Histone H3K4me3 binding" evidence="11">
    <location>
        <position position="396"/>
    </location>
</feature>
<comment type="domain">
    <text evidence="14">The PHD-type zinc finger mediates the binding to H3K4me3.</text>
</comment>
<feature type="region of interest" description="Disordered" evidence="15">
    <location>
        <begin position="283"/>
        <end position="330"/>
    </location>
</feature>
<evidence type="ECO:0000256" key="5">
    <source>
        <dbReference type="ARBA" id="ARBA00022771"/>
    </source>
</evidence>
<evidence type="ECO:0000256" key="14">
    <source>
        <dbReference type="RuleBase" id="RU361213"/>
    </source>
</evidence>
<evidence type="ECO:0000259" key="16">
    <source>
        <dbReference type="PROSITE" id="PS50016"/>
    </source>
</evidence>
<dbReference type="CDD" id="cd16858">
    <property type="entry name" value="ING_ING3_Yng2p"/>
    <property type="match status" value="1"/>
</dbReference>
<evidence type="ECO:0000256" key="6">
    <source>
        <dbReference type="ARBA" id="ARBA00022833"/>
    </source>
</evidence>
<dbReference type="InterPro" id="IPR019786">
    <property type="entry name" value="Zinc_finger_PHD-type_CS"/>
</dbReference>
<feature type="domain" description="PHD-type" evidence="16">
    <location>
        <begin position="383"/>
        <end position="432"/>
    </location>
</feature>
<evidence type="ECO:0000256" key="8">
    <source>
        <dbReference type="ARBA" id="ARBA00023015"/>
    </source>
</evidence>
<proteinExistence type="inferred from homology"/>
<dbReference type="InterPro" id="IPR024610">
    <property type="entry name" value="ING_N_histone-binding"/>
</dbReference>
<evidence type="ECO:0000256" key="15">
    <source>
        <dbReference type="SAM" id="MobiDB-lite"/>
    </source>
</evidence>
<organism evidence="17 18">
    <name type="scientific">Mytilus coruscus</name>
    <name type="common">Sea mussel</name>
    <dbReference type="NCBI Taxonomy" id="42192"/>
    <lineage>
        <taxon>Eukaryota</taxon>
        <taxon>Metazoa</taxon>
        <taxon>Spiralia</taxon>
        <taxon>Lophotrochozoa</taxon>
        <taxon>Mollusca</taxon>
        <taxon>Bivalvia</taxon>
        <taxon>Autobranchia</taxon>
        <taxon>Pteriomorphia</taxon>
        <taxon>Mytilida</taxon>
        <taxon>Mytiloidea</taxon>
        <taxon>Mytilidae</taxon>
        <taxon>Mytilinae</taxon>
        <taxon>Mytilus</taxon>
    </lineage>
</organism>
<keyword evidence="6 12" id="KW-0862">Zinc</keyword>
<feature type="region of interest" description="Disordered" evidence="15">
    <location>
        <begin position="244"/>
        <end position="267"/>
    </location>
</feature>
<dbReference type="PROSITE" id="PS01359">
    <property type="entry name" value="ZF_PHD_1"/>
    <property type="match status" value="1"/>
</dbReference>
<keyword evidence="5 13" id="KW-0863">Zinc-finger</keyword>
<name>A0A6J8CL70_MYTCO</name>
<evidence type="ECO:0000256" key="1">
    <source>
        <dbReference type="ARBA" id="ARBA00004123"/>
    </source>
</evidence>
<keyword evidence="7 14" id="KW-0156">Chromatin regulator</keyword>
<dbReference type="SUPFAM" id="SSF57903">
    <property type="entry name" value="FYVE/PHD zinc finger"/>
    <property type="match status" value="1"/>
</dbReference>
<dbReference type="Proteomes" id="UP000507470">
    <property type="component" value="Unassembled WGS sequence"/>
</dbReference>
<dbReference type="PANTHER" id="PTHR10333:SF103">
    <property type="entry name" value="INHIBITOR OF GROWTH PROTEIN 3"/>
    <property type="match status" value="1"/>
</dbReference>
<evidence type="ECO:0000313" key="18">
    <source>
        <dbReference type="Proteomes" id="UP000507470"/>
    </source>
</evidence>
<evidence type="ECO:0000256" key="4">
    <source>
        <dbReference type="ARBA" id="ARBA00022723"/>
    </source>
</evidence>
<dbReference type="Gene3D" id="6.10.140.1740">
    <property type="match status" value="1"/>
</dbReference>
<dbReference type="SMART" id="SM00249">
    <property type="entry name" value="PHD"/>
    <property type="match status" value="1"/>
</dbReference>
<reference evidence="17 18" key="1">
    <citation type="submission" date="2020-06" db="EMBL/GenBank/DDBJ databases">
        <authorList>
            <person name="Li R."/>
            <person name="Bekaert M."/>
        </authorList>
    </citation>
    <scope>NUCLEOTIDE SEQUENCE [LARGE SCALE GENOMIC DNA]</scope>
    <source>
        <strain evidence="18">wild</strain>
    </source>
</reference>
<dbReference type="InterPro" id="IPR042020">
    <property type="entry name" value="ING3_PHD"/>
</dbReference>
<evidence type="ECO:0000256" key="9">
    <source>
        <dbReference type="ARBA" id="ARBA00023163"/>
    </source>
</evidence>
<comment type="subcellular location">
    <subcellularLocation>
        <location evidence="1 14">Nucleus</location>
    </subcellularLocation>
</comment>
<keyword evidence="8" id="KW-0805">Transcription regulation</keyword>
<feature type="binding site" evidence="12">
    <location>
        <position position="413"/>
    </location>
    <ligand>
        <name>Zn(2+)</name>
        <dbReference type="ChEBI" id="CHEBI:29105"/>
        <label>1</label>
    </ligand>
</feature>
<gene>
    <name evidence="17" type="ORF">MCOR_31633</name>
</gene>
<feature type="binding site" evidence="12">
    <location>
        <position position="399"/>
    </location>
    <ligand>
        <name>Zn(2+)</name>
        <dbReference type="ChEBI" id="CHEBI:29105"/>
        <label>2</label>
    </ligand>
</feature>
<feature type="site" description="Histone H3K4me3 binding" evidence="11">
    <location>
        <position position="385"/>
    </location>
</feature>
<dbReference type="FunFam" id="3.30.40.10:FF:000103">
    <property type="entry name" value="Inhibitor of growth protein"/>
    <property type="match status" value="1"/>
</dbReference>
<dbReference type="AlphaFoldDB" id="A0A6J8CL70"/>
<dbReference type="OrthoDB" id="5411773at2759"/>
<comment type="function">
    <text evidence="14">Component of an histone acetyltransferase complex.</text>
</comment>
<evidence type="ECO:0000256" key="13">
    <source>
        <dbReference type="PROSITE-ProRule" id="PRU00146"/>
    </source>
</evidence>
<dbReference type="CDD" id="cd15585">
    <property type="entry name" value="PHD_ING3"/>
    <property type="match status" value="1"/>
</dbReference>
<feature type="binding site" evidence="12">
    <location>
        <position position="426"/>
    </location>
    <ligand>
        <name>Zn(2+)</name>
        <dbReference type="ChEBI" id="CHEBI:29105"/>
        <label>2</label>
    </ligand>
</feature>
<dbReference type="PANTHER" id="PTHR10333">
    <property type="entry name" value="INHIBITOR OF GROWTH PROTEIN"/>
    <property type="match status" value="1"/>
</dbReference>
<accession>A0A6J8CL70</accession>
<evidence type="ECO:0000256" key="2">
    <source>
        <dbReference type="ARBA" id="ARBA00010210"/>
    </source>
</evidence>
<dbReference type="PROSITE" id="PS50016">
    <property type="entry name" value="ZF_PHD_2"/>
    <property type="match status" value="1"/>
</dbReference>
<feature type="binding site" evidence="12">
    <location>
        <position position="410"/>
    </location>
    <ligand>
        <name>Zn(2+)</name>
        <dbReference type="ChEBI" id="CHEBI:29105"/>
        <label>1</label>
    </ligand>
</feature>
<dbReference type="GO" id="GO:0006325">
    <property type="term" value="P:chromatin organization"/>
    <property type="evidence" value="ECO:0007669"/>
    <property type="project" value="UniProtKB-KW"/>
</dbReference>
<dbReference type="Gene3D" id="3.30.40.10">
    <property type="entry name" value="Zinc/RING finger domain, C3HC4 (zinc finger)"/>
    <property type="match status" value="1"/>
</dbReference>
<dbReference type="InterPro" id="IPR028651">
    <property type="entry name" value="ING_fam"/>
</dbReference>
<evidence type="ECO:0000256" key="11">
    <source>
        <dbReference type="PIRSR" id="PIRSR628651-50"/>
    </source>
</evidence>
<dbReference type="GO" id="GO:0005634">
    <property type="term" value="C:nucleus"/>
    <property type="evidence" value="ECO:0007669"/>
    <property type="project" value="UniProtKB-SubCell"/>
</dbReference>
<dbReference type="InterPro" id="IPR019787">
    <property type="entry name" value="Znf_PHD-finger"/>
</dbReference>
<feature type="binding site" evidence="12">
    <location>
        <position position="388"/>
    </location>
    <ligand>
        <name>Zn(2+)</name>
        <dbReference type="ChEBI" id="CHEBI:29105"/>
        <label>1</label>
    </ligand>
</feature>
<keyword evidence="10 14" id="KW-0539">Nucleus</keyword>
<evidence type="ECO:0000256" key="10">
    <source>
        <dbReference type="ARBA" id="ARBA00023242"/>
    </source>
</evidence>
<keyword evidence="4 12" id="KW-0479">Metal-binding</keyword>
<keyword evidence="9" id="KW-0804">Transcription</keyword>
<comment type="similarity">
    <text evidence="2 14">Belongs to the ING family.</text>
</comment>
<evidence type="ECO:0000256" key="3">
    <source>
        <dbReference type="ARBA" id="ARBA00022604"/>
    </source>
</evidence>
<feature type="binding site" evidence="12">
    <location>
        <position position="404"/>
    </location>
    <ligand>
        <name>Zn(2+)</name>
        <dbReference type="ChEBI" id="CHEBI:29105"/>
        <label>2</label>
    </ligand>
</feature>
<dbReference type="GO" id="GO:0008270">
    <property type="term" value="F:zinc ion binding"/>
    <property type="evidence" value="ECO:0007669"/>
    <property type="project" value="UniProtKB-KW"/>
</dbReference>
<dbReference type="Pfam" id="PF12998">
    <property type="entry name" value="ING"/>
    <property type="match status" value="1"/>
</dbReference>
<feature type="site" description="Histone H3K4me3 binding" evidence="11">
    <location>
        <position position="408"/>
    </location>
</feature>
<dbReference type="EMBL" id="CACVKT020005666">
    <property type="protein sequence ID" value="CAC5397173.1"/>
    <property type="molecule type" value="Genomic_DNA"/>
</dbReference>
<dbReference type="InterPro" id="IPR001965">
    <property type="entry name" value="Znf_PHD"/>
</dbReference>
<evidence type="ECO:0000256" key="7">
    <source>
        <dbReference type="ARBA" id="ARBA00022853"/>
    </source>
</evidence>
<dbReference type="InterPro" id="IPR011011">
    <property type="entry name" value="Znf_FYVE_PHD"/>
</dbReference>
<evidence type="ECO:0000313" key="17">
    <source>
        <dbReference type="EMBL" id="CAC5397173.1"/>
    </source>
</evidence>
<dbReference type="SMART" id="SM01408">
    <property type="entry name" value="ING"/>
    <property type="match status" value="1"/>
</dbReference>
<keyword evidence="3" id="KW-0341">Growth regulation</keyword>
<feature type="binding site" evidence="12">
    <location>
        <position position="386"/>
    </location>
    <ligand>
        <name>Zn(2+)</name>
        <dbReference type="ChEBI" id="CHEBI:29105"/>
        <label>1</label>
    </ligand>
</feature>
<dbReference type="InterPro" id="IPR013083">
    <property type="entry name" value="Znf_RING/FYVE/PHD"/>
</dbReference>
<sequence>MLYLEDYLEMIENLPMEMRERLTEMREMDLQVQNALDELDERVKSFFKKCTQPNAKQEWKDEQFEKIKKDYYKSLEDADEKVHLATHIYDLVDRHLRKLDQELSKFKMELEADNAGITEVLEKRSLELDKPPSINNHRTEKRRILHSQPVMNNHSSEKRIATEKVLSSLAHEAALEAIGQRKPQSNSNSPALSMFNSTSVSSLTYSLGHVGAGSNAAIAAAASQAIAATQQDFISSGITIETKTNTRRADQSNRIKLQHGRRTPSMKASLMAMSELSKELTIPKDVYSSAPSTPTASHEPKISRSKKQTTKAAQLSQSQQQSSSPAIVSAAQSLLSQKQPLTPQTPATPAEASPLIRDDANSDLQIVDEHGQPIDWQNDPNEPRYCLCNQVSYGDMVGCDNDDCPIEWFHYGCVGLTQAPKGKWYCPQCTAAMKRRGRK</sequence>
<evidence type="ECO:0000256" key="12">
    <source>
        <dbReference type="PIRSR" id="PIRSR628651-51"/>
    </source>
</evidence>
<comment type="subunit">
    <text evidence="14">Component of an histone acetyltransferase complex. Interacts with H3K4me3 and to a lesser extent with H3K4me2.</text>
</comment>